<evidence type="ECO:0000313" key="2">
    <source>
        <dbReference type="Proteomes" id="UP000198814"/>
    </source>
</evidence>
<gene>
    <name evidence="1" type="ORF">SAMN05216333_11532</name>
</gene>
<dbReference type="EMBL" id="FODO01000015">
    <property type="protein sequence ID" value="SEO68322.1"/>
    <property type="molecule type" value="Genomic_DNA"/>
</dbReference>
<dbReference type="RefSeq" id="WP_090319903.1">
    <property type="nucleotide sequence ID" value="NZ_FNOE01000016.1"/>
</dbReference>
<reference evidence="2" key="1">
    <citation type="submission" date="2016-10" db="EMBL/GenBank/DDBJ databases">
        <authorList>
            <person name="Varghese N."/>
            <person name="Submissions S."/>
        </authorList>
    </citation>
    <scope>NUCLEOTIDE SEQUENCE [LARGE SCALE GENOMIC DNA]</scope>
    <source>
        <strain evidence="2">Nm76</strain>
    </source>
</reference>
<proteinExistence type="predicted"/>
<protein>
    <submittedName>
        <fullName evidence="1">Transcriptional regulator, AlpA family</fullName>
    </submittedName>
</protein>
<accession>A0A1H8RPQ5</accession>
<dbReference type="STRING" id="42354.SAMN05216333_11532"/>
<dbReference type="AlphaFoldDB" id="A0A1H8RPQ5"/>
<dbReference type="Proteomes" id="UP000198814">
    <property type="component" value="Unassembled WGS sequence"/>
</dbReference>
<keyword evidence="2" id="KW-1185">Reference proteome</keyword>
<dbReference type="OrthoDB" id="8527558at2"/>
<dbReference type="Pfam" id="PF05930">
    <property type="entry name" value="Phage_AlpA"/>
    <property type="match status" value="1"/>
</dbReference>
<sequence>MTIDISSTGFSREKVILQIIPISHSTLWNHVKNGKFPKPIKLSENVTAWRNADILEWMDKKVGGAQ</sequence>
<dbReference type="InterPro" id="IPR010260">
    <property type="entry name" value="AlpA"/>
</dbReference>
<evidence type="ECO:0000313" key="1">
    <source>
        <dbReference type="EMBL" id="SEO68322.1"/>
    </source>
</evidence>
<organism evidence="1 2">
    <name type="scientific">Nitrosomonas oligotropha</name>
    <dbReference type="NCBI Taxonomy" id="42354"/>
    <lineage>
        <taxon>Bacteria</taxon>
        <taxon>Pseudomonadati</taxon>
        <taxon>Pseudomonadota</taxon>
        <taxon>Betaproteobacteria</taxon>
        <taxon>Nitrosomonadales</taxon>
        <taxon>Nitrosomonadaceae</taxon>
        <taxon>Nitrosomonas</taxon>
    </lineage>
</organism>
<dbReference type="Gene3D" id="1.10.238.160">
    <property type="match status" value="1"/>
</dbReference>
<name>A0A1H8RPQ5_9PROT</name>